<name>A0A8H4PS66_9HYPO</name>
<keyword evidence="9" id="KW-1015">Disulfide bond</keyword>
<keyword evidence="7" id="KW-0862">Zinc</keyword>
<dbReference type="GO" id="GO:0008237">
    <property type="term" value="F:metallopeptidase activity"/>
    <property type="evidence" value="ECO:0007669"/>
    <property type="project" value="UniProtKB-KW"/>
</dbReference>
<keyword evidence="4" id="KW-0479">Metal-binding</keyword>
<evidence type="ECO:0000256" key="6">
    <source>
        <dbReference type="ARBA" id="ARBA00022801"/>
    </source>
</evidence>
<dbReference type="InterPro" id="IPR008754">
    <property type="entry name" value="Peptidase_M43"/>
</dbReference>
<proteinExistence type="inferred from homology"/>
<evidence type="ECO:0000256" key="7">
    <source>
        <dbReference type="ARBA" id="ARBA00022833"/>
    </source>
</evidence>
<feature type="region of interest" description="Disordered" evidence="10">
    <location>
        <begin position="37"/>
        <end position="65"/>
    </location>
</feature>
<dbReference type="EMBL" id="JAAVMX010000004">
    <property type="protein sequence ID" value="KAF4509383.1"/>
    <property type="molecule type" value="Genomic_DNA"/>
</dbReference>
<dbReference type="OrthoDB" id="536211at2759"/>
<dbReference type="PANTHER" id="PTHR47466:SF1">
    <property type="entry name" value="METALLOPROTEASE MEP1 (AFU_ORTHOLOGUE AFUA_1G07730)-RELATED"/>
    <property type="match status" value="1"/>
</dbReference>
<evidence type="ECO:0000256" key="1">
    <source>
        <dbReference type="ARBA" id="ARBA00003174"/>
    </source>
</evidence>
<keyword evidence="5 11" id="KW-0732">Signal</keyword>
<dbReference type="InterPro" id="IPR024079">
    <property type="entry name" value="MetalloPept_cat_dom_sf"/>
</dbReference>
<feature type="domain" description="Peptidase M43 pregnancy-associated plasma-A" evidence="12">
    <location>
        <begin position="163"/>
        <end position="305"/>
    </location>
</feature>
<dbReference type="Pfam" id="PF05572">
    <property type="entry name" value="Peptidase_M43"/>
    <property type="match status" value="1"/>
</dbReference>
<dbReference type="Proteomes" id="UP000557566">
    <property type="component" value="Unassembled WGS sequence"/>
</dbReference>
<evidence type="ECO:0000256" key="8">
    <source>
        <dbReference type="ARBA" id="ARBA00023049"/>
    </source>
</evidence>
<keyword evidence="8" id="KW-0482">Metalloprotease</keyword>
<evidence type="ECO:0000256" key="11">
    <source>
        <dbReference type="SAM" id="SignalP"/>
    </source>
</evidence>
<feature type="compositionally biased region" description="Low complexity" evidence="10">
    <location>
        <begin position="322"/>
        <end position="334"/>
    </location>
</feature>
<dbReference type="AlphaFoldDB" id="A0A8H4PS66"/>
<evidence type="ECO:0000256" key="9">
    <source>
        <dbReference type="ARBA" id="ARBA00023157"/>
    </source>
</evidence>
<feature type="compositionally biased region" description="Polar residues" evidence="10">
    <location>
        <begin position="38"/>
        <end position="56"/>
    </location>
</feature>
<evidence type="ECO:0000256" key="3">
    <source>
        <dbReference type="ARBA" id="ARBA00022670"/>
    </source>
</evidence>
<dbReference type="GO" id="GO:0006508">
    <property type="term" value="P:proteolysis"/>
    <property type="evidence" value="ECO:0007669"/>
    <property type="project" value="UniProtKB-KW"/>
</dbReference>
<keyword evidence="6" id="KW-0378">Hydrolase</keyword>
<evidence type="ECO:0000313" key="13">
    <source>
        <dbReference type="EMBL" id="KAF4509383.1"/>
    </source>
</evidence>
<protein>
    <recommendedName>
        <fullName evidence="12">Peptidase M43 pregnancy-associated plasma-A domain-containing protein</fullName>
    </recommendedName>
</protein>
<feature type="signal peptide" evidence="11">
    <location>
        <begin position="1"/>
        <end position="18"/>
    </location>
</feature>
<gene>
    <name evidence="13" type="ORF">G6O67_003559</name>
</gene>
<dbReference type="SUPFAM" id="SSF55486">
    <property type="entry name" value="Metalloproteases ('zincins'), catalytic domain"/>
    <property type="match status" value="1"/>
</dbReference>
<evidence type="ECO:0000256" key="2">
    <source>
        <dbReference type="ARBA" id="ARBA00008721"/>
    </source>
</evidence>
<evidence type="ECO:0000313" key="14">
    <source>
        <dbReference type="Proteomes" id="UP000557566"/>
    </source>
</evidence>
<comment type="function">
    <text evidence="1">Secreted metalloproteinase that allows assimilation of proteinaceous substrates.</text>
</comment>
<comment type="similarity">
    <text evidence="2">Belongs to the peptidase M43B family.</text>
</comment>
<sequence length="334" mass="36236">MILYLAIVLLALATATYGSIADKLHHGNLDAALRTRETPQAQETVPSQQNESNLTCGTGPPDQEFKDLLKNMAEGERGQPQKRSETTDATNKTIVVDAHVHIVTNEGRTVQQQREAQIPALMEGINENFASAGFRFDLQSVNVTVNRAWSRGRGGQHRLRKGNYSALNIYIVDGLDILNNGAAGISSIPRRLPLNARSFVGDGTTIRASRISTSYTATHEIGHWLGLLHTYEGGCAEDGRDPGGDFVFDTPAHIEQGFSVHACADGTADTCPLLPGLDPVKNFMNFVKDGCANEFTFGQGLRMKNLWKETREPHRVAPADASSSSSSSTTSNNM</sequence>
<keyword evidence="3" id="KW-0645">Protease</keyword>
<evidence type="ECO:0000256" key="10">
    <source>
        <dbReference type="SAM" id="MobiDB-lite"/>
    </source>
</evidence>
<feature type="chain" id="PRO_5034023260" description="Peptidase M43 pregnancy-associated plasma-A domain-containing protein" evidence="11">
    <location>
        <begin position="19"/>
        <end position="334"/>
    </location>
</feature>
<comment type="caution">
    <text evidence="13">The sequence shown here is derived from an EMBL/GenBank/DDBJ whole genome shotgun (WGS) entry which is preliminary data.</text>
</comment>
<reference evidence="13 14" key="1">
    <citation type="journal article" date="2020" name="Genome Biol. Evol.">
        <title>A new high-quality draft genome assembly of the Chinese cordyceps Ophiocordyceps sinensis.</title>
        <authorList>
            <person name="Shu R."/>
            <person name="Zhang J."/>
            <person name="Meng Q."/>
            <person name="Zhang H."/>
            <person name="Zhou G."/>
            <person name="Li M."/>
            <person name="Wu P."/>
            <person name="Zhao Y."/>
            <person name="Chen C."/>
            <person name="Qin Q."/>
        </authorList>
    </citation>
    <scope>NUCLEOTIDE SEQUENCE [LARGE SCALE GENOMIC DNA]</scope>
    <source>
        <strain evidence="13 14">IOZ07</strain>
    </source>
</reference>
<evidence type="ECO:0000256" key="4">
    <source>
        <dbReference type="ARBA" id="ARBA00022723"/>
    </source>
</evidence>
<accession>A0A8H4PS66</accession>
<evidence type="ECO:0000259" key="12">
    <source>
        <dbReference type="Pfam" id="PF05572"/>
    </source>
</evidence>
<dbReference type="Gene3D" id="3.40.390.10">
    <property type="entry name" value="Collagenase (Catalytic Domain)"/>
    <property type="match status" value="1"/>
</dbReference>
<dbReference type="PANTHER" id="PTHR47466">
    <property type="match status" value="1"/>
</dbReference>
<keyword evidence="14" id="KW-1185">Reference proteome</keyword>
<organism evidence="13 14">
    <name type="scientific">Ophiocordyceps sinensis</name>
    <dbReference type="NCBI Taxonomy" id="72228"/>
    <lineage>
        <taxon>Eukaryota</taxon>
        <taxon>Fungi</taxon>
        <taxon>Dikarya</taxon>
        <taxon>Ascomycota</taxon>
        <taxon>Pezizomycotina</taxon>
        <taxon>Sordariomycetes</taxon>
        <taxon>Hypocreomycetidae</taxon>
        <taxon>Hypocreales</taxon>
        <taxon>Ophiocordycipitaceae</taxon>
        <taxon>Ophiocordyceps</taxon>
    </lineage>
</organism>
<evidence type="ECO:0000256" key="5">
    <source>
        <dbReference type="ARBA" id="ARBA00022729"/>
    </source>
</evidence>
<feature type="region of interest" description="Disordered" evidence="10">
    <location>
        <begin position="312"/>
        <end position="334"/>
    </location>
</feature>
<dbReference type="GO" id="GO:0046872">
    <property type="term" value="F:metal ion binding"/>
    <property type="evidence" value="ECO:0007669"/>
    <property type="project" value="UniProtKB-KW"/>
</dbReference>